<feature type="domain" description="VPS9" evidence="2">
    <location>
        <begin position="232"/>
        <end position="371"/>
    </location>
</feature>
<sequence>MFHTPPINESRFDNAQAIRESYHIQVDCASPDLSNPPNDSGSSLSKEEIANEISQIKLLPPELSRLIDNFIDDLKQPKYLKPLNVVQLSGLFQSFYGKFDKSSFQYLNRLSDTNSNSTSFLSARETLSSGISGIFNRSRSSSDARKRSSSLFSTDSANGTLPMLTPEEINKHLRTTELNNHKVEKFLELCEHDVFKKILEVGTSVPGTVSKPDRPHRTLKATNLFKNSPEFIEFDKALWEKLQVLSNMSKSGRLDLVNFLAIPKQEIEPQELVTHLDKMVYGPLAPYEKLQNVIKLHDEMTESLKHLSNDDFLSTLIYLIIQIPIKHIFLNLQFIKLFRYNKKLVEKDLYALTNLEAALKFIEGLTLDSLAVEVQDLSRGERRILQMAISQKIAIPDVQVSHDSSVQNHPGLPRSNSYKEFEGLKTALDSSLRNIFGKIRSYTPPGAPQPVTANGNECSDRLNPSESSESDTSKKIFPIHESWKELRNREFEDLKLYEMKQVFENYQKLVDALDS</sequence>
<name>A0A0P1KYD5_9SACH</name>
<reference evidence="4" key="1">
    <citation type="submission" date="2015-10" db="EMBL/GenBank/DDBJ databases">
        <authorList>
            <person name="Devillers H."/>
        </authorList>
    </citation>
    <scope>NUCLEOTIDE SEQUENCE [LARGE SCALE GENOMIC DNA]</scope>
</reference>
<feature type="compositionally biased region" description="Polar residues" evidence="1">
    <location>
        <begin position="451"/>
        <end position="467"/>
    </location>
</feature>
<evidence type="ECO:0000313" key="3">
    <source>
        <dbReference type="EMBL" id="CUS24460.1"/>
    </source>
</evidence>
<dbReference type="PANTHER" id="PTHR23101:SF124">
    <property type="entry name" value="PROTEIN MUK1"/>
    <property type="match status" value="1"/>
</dbReference>
<proteinExistence type="predicted"/>
<dbReference type="InterPro" id="IPR045046">
    <property type="entry name" value="Vps9-like"/>
</dbReference>
<dbReference type="OrthoDB" id="10264848at2759"/>
<dbReference type="InterPro" id="IPR037191">
    <property type="entry name" value="VPS9_dom_sf"/>
</dbReference>
<gene>
    <name evidence="3" type="ORF">LAQU0_S16e02212g</name>
</gene>
<dbReference type="Pfam" id="PF02204">
    <property type="entry name" value="VPS9"/>
    <property type="match status" value="1"/>
</dbReference>
<dbReference type="GO" id="GO:0005085">
    <property type="term" value="F:guanyl-nucleotide exchange factor activity"/>
    <property type="evidence" value="ECO:0007669"/>
    <property type="project" value="InterPro"/>
</dbReference>
<dbReference type="Gene3D" id="1.20.1050.80">
    <property type="entry name" value="VPS9 domain"/>
    <property type="match status" value="1"/>
</dbReference>
<dbReference type="InterPro" id="IPR003123">
    <property type="entry name" value="VPS9"/>
</dbReference>
<dbReference type="GO" id="GO:0031267">
    <property type="term" value="F:small GTPase binding"/>
    <property type="evidence" value="ECO:0007669"/>
    <property type="project" value="TreeGrafter"/>
</dbReference>
<protein>
    <submittedName>
        <fullName evidence="3">LAQU0S16e02212g1_1</fullName>
    </submittedName>
</protein>
<feature type="region of interest" description="Disordered" evidence="1">
    <location>
        <begin position="443"/>
        <end position="473"/>
    </location>
</feature>
<dbReference type="Proteomes" id="UP000236544">
    <property type="component" value="Unassembled WGS sequence"/>
</dbReference>
<dbReference type="SMART" id="SM00167">
    <property type="entry name" value="VPS9"/>
    <property type="match status" value="1"/>
</dbReference>
<dbReference type="PANTHER" id="PTHR23101">
    <property type="entry name" value="RAB GDP/GTP EXCHANGE FACTOR"/>
    <property type="match status" value="1"/>
</dbReference>
<evidence type="ECO:0000256" key="1">
    <source>
        <dbReference type="SAM" id="MobiDB-lite"/>
    </source>
</evidence>
<dbReference type="EMBL" id="LN890574">
    <property type="protein sequence ID" value="CUS24460.1"/>
    <property type="molecule type" value="Genomic_DNA"/>
</dbReference>
<keyword evidence="4" id="KW-1185">Reference proteome</keyword>
<dbReference type="SUPFAM" id="SSF109993">
    <property type="entry name" value="VPS9 domain"/>
    <property type="match status" value="1"/>
</dbReference>
<dbReference type="AlphaFoldDB" id="A0A0P1KYD5"/>
<dbReference type="GO" id="GO:0005829">
    <property type="term" value="C:cytosol"/>
    <property type="evidence" value="ECO:0007669"/>
    <property type="project" value="TreeGrafter"/>
</dbReference>
<dbReference type="GO" id="GO:0016192">
    <property type="term" value="P:vesicle-mediated transport"/>
    <property type="evidence" value="ECO:0007669"/>
    <property type="project" value="InterPro"/>
</dbReference>
<evidence type="ECO:0000313" key="4">
    <source>
        <dbReference type="Proteomes" id="UP000236544"/>
    </source>
</evidence>
<accession>A0A0P1KYD5</accession>
<dbReference type="PROSITE" id="PS51205">
    <property type="entry name" value="VPS9"/>
    <property type="match status" value="1"/>
</dbReference>
<dbReference type="GO" id="GO:0030139">
    <property type="term" value="C:endocytic vesicle"/>
    <property type="evidence" value="ECO:0007669"/>
    <property type="project" value="TreeGrafter"/>
</dbReference>
<evidence type="ECO:0000259" key="2">
    <source>
        <dbReference type="PROSITE" id="PS51205"/>
    </source>
</evidence>
<organism evidence="3 4">
    <name type="scientific">Lachancea quebecensis</name>
    <dbReference type="NCBI Taxonomy" id="1654605"/>
    <lineage>
        <taxon>Eukaryota</taxon>
        <taxon>Fungi</taxon>
        <taxon>Dikarya</taxon>
        <taxon>Ascomycota</taxon>
        <taxon>Saccharomycotina</taxon>
        <taxon>Saccharomycetes</taxon>
        <taxon>Saccharomycetales</taxon>
        <taxon>Saccharomycetaceae</taxon>
        <taxon>Lachancea</taxon>
    </lineage>
</organism>